<keyword evidence="2" id="KW-1185">Reference proteome</keyword>
<accession>A0AAV4CEQ0</accession>
<evidence type="ECO:0000313" key="1">
    <source>
        <dbReference type="EMBL" id="GFO30413.1"/>
    </source>
</evidence>
<protein>
    <submittedName>
        <fullName evidence="1">Tyrosine-protein kinase receptor</fullName>
    </submittedName>
</protein>
<comment type="caution">
    <text evidence="1">The sequence shown here is derived from an EMBL/GenBank/DDBJ whole genome shotgun (WGS) entry which is preliminary data.</text>
</comment>
<proteinExistence type="predicted"/>
<dbReference type="AlphaFoldDB" id="A0AAV4CEQ0"/>
<reference evidence="1 2" key="1">
    <citation type="journal article" date="2021" name="Elife">
        <title>Chloroplast acquisition without the gene transfer in kleptoplastic sea slugs, Plakobranchus ocellatus.</title>
        <authorList>
            <person name="Maeda T."/>
            <person name="Takahashi S."/>
            <person name="Yoshida T."/>
            <person name="Shimamura S."/>
            <person name="Takaki Y."/>
            <person name="Nagai Y."/>
            <person name="Toyoda A."/>
            <person name="Suzuki Y."/>
            <person name="Arimoto A."/>
            <person name="Ishii H."/>
            <person name="Satoh N."/>
            <person name="Nishiyama T."/>
            <person name="Hasebe M."/>
            <person name="Maruyama T."/>
            <person name="Minagawa J."/>
            <person name="Obokata J."/>
            <person name="Shigenobu S."/>
        </authorList>
    </citation>
    <scope>NUCLEOTIDE SEQUENCE [LARGE SCALE GENOMIC DNA]</scope>
</reference>
<dbReference type="GO" id="GO:0016301">
    <property type="term" value="F:kinase activity"/>
    <property type="evidence" value="ECO:0007669"/>
    <property type="project" value="UniProtKB-KW"/>
</dbReference>
<evidence type="ECO:0000313" key="2">
    <source>
        <dbReference type="Proteomes" id="UP000735302"/>
    </source>
</evidence>
<name>A0AAV4CEQ0_9GAST</name>
<dbReference type="Gene3D" id="3.80.20.20">
    <property type="entry name" value="Receptor L-domain"/>
    <property type="match status" value="1"/>
</dbReference>
<organism evidence="1 2">
    <name type="scientific">Plakobranchus ocellatus</name>
    <dbReference type="NCBI Taxonomy" id="259542"/>
    <lineage>
        <taxon>Eukaryota</taxon>
        <taxon>Metazoa</taxon>
        <taxon>Spiralia</taxon>
        <taxon>Lophotrochozoa</taxon>
        <taxon>Mollusca</taxon>
        <taxon>Gastropoda</taxon>
        <taxon>Heterobranchia</taxon>
        <taxon>Euthyneura</taxon>
        <taxon>Panpulmonata</taxon>
        <taxon>Sacoglossa</taxon>
        <taxon>Placobranchoidea</taxon>
        <taxon>Plakobranchidae</taxon>
        <taxon>Plakobranchus</taxon>
    </lineage>
</organism>
<keyword evidence="1" id="KW-0418">Kinase</keyword>
<keyword evidence="1" id="KW-0808">Transferase</keyword>
<dbReference type="InterPro" id="IPR036941">
    <property type="entry name" value="Rcpt_L-dom_sf"/>
</dbReference>
<dbReference type="EMBL" id="BLXT01006233">
    <property type="protein sequence ID" value="GFO30413.1"/>
    <property type="molecule type" value="Genomic_DNA"/>
</dbReference>
<keyword evidence="1" id="KW-0675">Receptor</keyword>
<sequence length="84" mass="9625">MKGAVRLSQNKKLCNIDTIDWGMLAPGVPKEKHVFKENREEKMCPNVCNRSCVVERNSQKRWCWNSEADGCQKDPDFGEIGRPS</sequence>
<gene>
    <name evidence="1" type="ORF">PoB_005691800</name>
</gene>
<dbReference type="Proteomes" id="UP000735302">
    <property type="component" value="Unassembled WGS sequence"/>
</dbReference>
<dbReference type="SUPFAM" id="SSF52058">
    <property type="entry name" value="L domain-like"/>
    <property type="match status" value="1"/>
</dbReference>